<evidence type="ECO:0000313" key="2">
    <source>
        <dbReference type="Proteomes" id="UP001055879"/>
    </source>
</evidence>
<gene>
    <name evidence="1" type="ORF">L6452_04009</name>
</gene>
<comment type="caution">
    <text evidence="1">The sequence shown here is derived from an EMBL/GenBank/DDBJ whole genome shotgun (WGS) entry which is preliminary data.</text>
</comment>
<name>A0ACB9FNU4_ARCLA</name>
<dbReference type="Proteomes" id="UP001055879">
    <property type="component" value="Linkage Group LG01"/>
</dbReference>
<reference evidence="2" key="1">
    <citation type="journal article" date="2022" name="Mol. Ecol. Resour.">
        <title>The genomes of chicory, endive, great burdock and yacon provide insights into Asteraceae palaeo-polyploidization history and plant inulin production.</title>
        <authorList>
            <person name="Fan W."/>
            <person name="Wang S."/>
            <person name="Wang H."/>
            <person name="Wang A."/>
            <person name="Jiang F."/>
            <person name="Liu H."/>
            <person name="Zhao H."/>
            <person name="Xu D."/>
            <person name="Zhang Y."/>
        </authorList>
    </citation>
    <scope>NUCLEOTIDE SEQUENCE [LARGE SCALE GENOMIC DNA]</scope>
    <source>
        <strain evidence="2">cv. Niubang</strain>
    </source>
</reference>
<proteinExistence type="predicted"/>
<dbReference type="EMBL" id="CM042047">
    <property type="protein sequence ID" value="KAI3772815.1"/>
    <property type="molecule type" value="Genomic_DNA"/>
</dbReference>
<keyword evidence="2" id="KW-1185">Reference proteome</keyword>
<evidence type="ECO:0000313" key="1">
    <source>
        <dbReference type="EMBL" id="KAI3772815.1"/>
    </source>
</evidence>
<sequence length="1026" mass="113512">MLHKSFKPAKCKTSLKLAISRIKLMKNKKGVQINQMKRDLSQLLDTAQDRTARIRVEHVIREEKMVAAYELIEIYCELIVARLPIIESQKNCPIDLKEAVTSVIFAAPRCSDISELSDIRKHFTRKYGKEFVSAATELRPDCGVSRLLVEKLSAIAPDVQTKIKVLSDVAKEHNVKWDPTSFEEKESKPPNDLLNGPSSFEKISMTTADPPKIQAPNVDVVHTHKEKKDAPFDFSQQNRKYTLDTRNTTSTDTVGVETPSAATHADTRSSGVTSERMEMRQPVPRGNNDFSSGRENWNMEFKDATSAAQAAAESAERAAMAARAAAQFSRDEKIVKQYPTGLHLSDIKDEASRASAPSKDSIESSSDDRKPKILNQQTGRSEHGTSQKATERFSGASHGGNTRSSTPTSVRSDNDSIEDEKLVNNFHMADGYFEESLNQYHDPPDSKTTTLEGFEESKAELVSGKKESFESEYINCFAEESTTRKQPSGGSSHSTSDGDELEVPDHRKFTKTSVVGNPFAVVDQRNVFSEATETSSILDSRKDDEAISDDDDGGPRFDTGFDYDEVEEKSYFLSPRTESSTRSLEKDQMWNKNNTVEQVSSQSPLFPESDSFPDHSVKYTEPLETDDHILANFDHSDGPDSESETDIFSTNPEPLSTNPEPLSTQDFNSRKTRIELNDLVERESSLNNGDQESIDTLEGGDSDSLKQSNDLDAIKELNFGTLTGGLRNKGGLGYPPDTKSPATNLSKKLVEESSRTGGETSCLDSEMSRMEDKIPNVSISMSSSDSDSDDYKFPVQSSEKASKQANTRSRYPSSVAFFDDNGTDSEEEVVVSKQASSRGRLGSGISRRTRGPPYSKSHVEPEPTTVISSSIGYRKPSRHSYSDEVPDEPGSYAGRFKEVVKQSSEPHPTFIPARKNTEIGSTAAQEKTSTRSYSNETPSVRAPKIPTREPTRSINAVESGKTKTTRGSPSVPYSRSHVEPEPEPKTVISSSDEPTFPVKKGSHVHPKLPDYDSIAARFESLRTNRQ</sequence>
<reference evidence="1 2" key="2">
    <citation type="journal article" date="2022" name="Mol. Ecol. Resour.">
        <title>The genomes of chicory, endive, great burdock and yacon provide insights into Asteraceae paleo-polyploidization history and plant inulin production.</title>
        <authorList>
            <person name="Fan W."/>
            <person name="Wang S."/>
            <person name="Wang H."/>
            <person name="Wang A."/>
            <person name="Jiang F."/>
            <person name="Liu H."/>
            <person name="Zhao H."/>
            <person name="Xu D."/>
            <person name="Zhang Y."/>
        </authorList>
    </citation>
    <scope>NUCLEOTIDE SEQUENCE [LARGE SCALE GENOMIC DNA]</scope>
    <source>
        <strain evidence="2">cv. Niubang</strain>
    </source>
</reference>
<organism evidence="1 2">
    <name type="scientific">Arctium lappa</name>
    <name type="common">Greater burdock</name>
    <name type="synonym">Lappa major</name>
    <dbReference type="NCBI Taxonomy" id="4217"/>
    <lineage>
        <taxon>Eukaryota</taxon>
        <taxon>Viridiplantae</taxon>
        <taxon>Streptophyta</taxon>
        <taxon>Embryophyta</taxon>
        <taxon>Tracheophyta</taxon>
        <taxon>Spermatophyta</taxon>
        <taxon>Magnoliopsida</taxon>
        <taxon>eudicotyledons</taxon>
        <taxon>Gunneridae</taxon>
        <taxon>Pentapetalae</taxon>
        <taxon>asterids</taxon>
        <taxon>campanulids</taxon>
        <taxon>Asterales</taxon>
        <taxon>Asteraceae</taxon>
        <taxon>Carduoideae</taxon>
        <taxon>Cardueae</taxon>
        <taxon>Arctiinae</taxon>
        <taxon>Arctium</taxon>
    </lineage>
</organism>
<protein>
    <submittedName>
        <fullName evidence="1">Uncharacterized protein</fullName>
    </submittedName>
</protein>
<accession>A0ACB9FNU4</accession>